<dbReference type="AlphaFoldDB" id="A0AAD4EYU7"/>
<dbReference type="InterPro" id="IPR002401">
    <property type="entry name" value="Cyt_P450_E_grp-I"/>
</dbReference>
<sequence>MTNNDGSGVGHSRVEGTATALSGATFLLLRHPDVHRQVVKEVRDAFVAETDMTAANMAGKLPFLDAVLNESMRLYPPVAITLPRRVPEGGEILDGRFVPAGYTVGVNHLACYRSELNFEDPDAFRPNAGSSTARPRRANLRKRYRTMSAIHRRRFRF</sequence>
<dbReference type="InterPro" id="IPR001128">
    <property type="entry name" value="Cyt_P450"/>
</dbReference>
<organism evidence="6 7">
    <name type="scientific">Staphylotrichum longicolle</name>
    <dbReference type="NCBI Taxonomy" id="669026"/>
    <lineage>
        <taxon>Eukaryota</taxon>
        <taxon>Fungi</taxon>
        <taxon>Dikarya</taxon>
        <taxon>Ascomycota</taxon>
        <taxon>Pezizomycotina</taxon>
        <taxon>Sordariomycetes</taxon>
        <taxon>Sordariomycetidae</taxon>
        <taxon>Sordariales</taxon>
        <taxon>Chaetomiaceae</taxon>
        <taxon>Staphylotrichum</taxon>
    </lineage>
</organism>
<keyword evidence="7" id="KW-1185">Reference proteome</keyword>
<keyword evidence="5" id="KW-0408">Iron</keyword>
<evidence type="ECO:0000256" key="5">
    <source>
        <dbReference type="ARBA" id="ARBA00023004"/>
    </source>
</evidence>
<dbReference type="GO" id="GO:0004497">
    <property type="term" value="F:monooxygenase activity"/>
    <property type="evidence" value="ECO:0007669"/>
    <property type="project" value="InterPro"/>
</dbReference>
<comment type="similarity">
    <text evidence="2">Belongs to the cytochrome P450 family.</text>
</comment>
<protein>
    <recommendedName>
        <fullName evidence="8">Cytochrome P450</fullName>
    </recommendedName>
</protein>
<dbReference type="InterPro" id="IPR050121">
    <property type="entry name" value="Cytochrome_P450_monoxygenase"/>
</dbReference>
<evidence type="ECO:0000256" key="3">
    <source>
        <dbReference type="ARBA" id="ARBA00022617"/>
    </source>
</evidence>
<name>A0AAD4EYU7_9PEZI</name>
<evidence type="ECO:0000256" key="1">
    <source>
        <dbReference type="ARBA" id="ARBA00001971"/>
    </source>
</evidence>
<comment type="caution">
    <text evidence="6">The sequence shown here is derived from an EMBL/GenBank/DDBJ whole genome shotgun (WGS) entry which is preliminary data.</text>
</comment>
<keyword evidence="3" id="KW-0349">Heme</keyword>
<proteinExistence type="inferred from homology"/>
<dbReference type="EMBL" id="JAHCVI010000002">
    <property type="protein sequence ID" value="KAG7290007.1"/>
    <property type="molecule type" value="Genomic_DNA"/>
</dbReference>
<evidence type="ECO:0000256" key="4">
    <source>
        <dbReference type="ARBA" id="ARBA00022723"/>
    </source>
</evidence>
<accession>A0AAD4EYU7</accession>
<dbReference type="PANTHER" id="PTHR24305:SF210">
    <property type="entry name" value="CYTOCHROME P450 MONOOXYGENASE ASQL-RELATED"/>
    <property type="match status" value="1"/>
</dbReference>
<dbReference type="Gene3D" id="1.10.630.10">
    <property type="entry name" value="Cytochrome P450"/>
    <property type="match status" value="1"/>
</dbReference>
<keyword evidence="4" id="KW-0479">Metal-binding</keyword>
<dbReference type="GO" id="GO:0016705">
    <property type="term" value="F:oxidoreductase activity, acting on paired donors, with incorporation or reduction of molecular oxygen"/>
    <property type="evidence" value="ECO:0007669"/>
    <property type="project" value="InterPro"/>
</dbReference>
<dbReference type="SUPFAM" id="SSF48264">
    <property type="entry name" value="Cytochrome P450"/>
    <property type="match status" value="1"/>
</dbReference>
<evidence type="ECO:0000256" key="2">
    <source>
        <dbReference type="ARBA" id="ARBA00010617"/>
    </source>
</evidence>
<evidence type="ECO:0000313" key="7">
    <source>
        <dbReference type="Proteomes" id="UP001197093"/>
    </source>
</evidence>
<gene>
    <name evidence="6" type="ORF">NEMBOFW57_006386</name>
</gene>
<dbReference type="Pfam" id="PF00067">
    <property type="entry name" value="p450"/>
    <property type="match status" value="1"/>
</dbReference>
<dbReference type="GO" id="GO:0020037">
    <property type="term" value="F:heme binding"/>
    <property type="evidence" value="ECO:0007669"/>
    <property type="project" value="InterPro"/>
</dbReference>
<evidence type="ECO:0000313" key="6">
    <source>
        <dbReference type="EMBL" id="KAG7290007.1"/>
    </source>
</evidence>
<dbReference type="PRINTS" id="PR00463">
    <property type="entry name" value="EP450I"/>
</dbReference>
<dbReference type="GO" id="GO:0005506">
    <property type="term" value="F:iron ion binding"/>
    <property type="evidence" value="ECO:0007669"/>
    <property type="project" value="InterPro"/>
</dbReference>
<dbReference type="InterPro" id="IPR036396">
    <property type="entry name" value="Cyt_P450_sf"/>
</dbReference>
<dbReference type="Proteomes" id="UP001197093">
    <property type="component" value="Unassembled WGS sequence"/>
</dbReference>
<reference evidence="6" key="1">
    <citation type="submission" date="2023-02" db="EMBL/GenBank/DDBJ databases">
        <authorList>
            <person name="Palmer J.M."/>
        </authorList>
    </citation>
    <scope>NUCLEOTIDE SEQUENCE</scope>
    <source>
        <strain evidence="6">FW57</strain>
    </source>
</reference>
<evidence type="ECO:0008006" key="8">
    <source>
        <dbReference type="Google" id="ProtNLM"/>
    </source>
</evidence>
<comment type="cofactor">
    <cofactor evidence="1">
        <name>heme</name>
        <dbReference type="ChEBI" id="CHEBI:30413"/>
    </cofactor>
</comment>
<dbReference type="PANTHER" id="PTHR24305">
    <property type="entry name" value="CYTOCHROME P450"/>
    <property type="match status" value="1"/>
</dbReference>